<dbReference type="GO" id="GO:0003678">
    <property type="term" value="F:DNA helicase activity"/>
    <property type="evidence" value="ECO:0007669"/>
    <property type="project" value="InterPro"/>
</dbReference>
<dbReference type="PROSITE" id="PS51199">
    <property type="entry name" value="SF4_HELICASE"/>
    <property type="match status" value="1"/>
</dbReference>
<dbReference type="Gene3D" id="3.40.50.300">
    <property type="entry name" value="P-loop containing nucleotide triphosphate hydrolases"/>
    <property type="match status" value="1"/>
</dbReference>
<evidence type="ECO:0000259" key="1">
    <source>
        <dbReference type="PROSITE" id="PS51199"/>
    </source>
</evidence>
<dbReference type="Pfam" id="PF03796">
    <property type="entry name" value="DnaB_C"/>
    <property type="match status" value="1"/>
</dbReference>
<name>A0A8S5S9F2_9CAUD</name>
<reference evidence="2" key="1">
    <citation type="journal article" date="2021" name="Proc. Natl. Acad. Sci. U.S.A.">
        <title>A Catalog of Tens of Thousands of Viruses from Human Metagenomes Reveals Hidden Associations with Chronic Diseases.</title>
        <authorList>
            <person name="Tisza M.J."/>
            <person name="Buck C.B."/>
        </authorList>
    </citation>
    <scope>NUCLEOTIDE SEQUENCE</scope>
    <source>
        <strain evidence="2">CtByu2</strain>
    </source>
</reference>
<sequence length="426" mass="48897">MTTAEQLFIACLKYTDQKTFSMIQKDWLEGEELRQYRCIVSYYREHGELLGLHTFCTKFKLDSSDVDSKPSFYLNALKERFIITELSDKVPKILRGLKSDPRPKLTELQSLVAALASDSSEVRDVLYSDDTEQRKLDYEERMRCNGVTYLSMGNNDLDKTFYGYRKQDLITIGGRAGQGKTWLLIYLVYLLECALEERSDATGETFNDILFITNEMGSEEIKERLDCIRFRLPYESFLKGSLTKRERARYYKGLSELKEKPSRIRLAYSCQTLDELTTLVGIYQPCAVFVDGSYMMEPRMQEGWEKITFITRGLKRLAKNTLTPIVNTTQLKKGTGKGVSKMALDGQDDFAYSSSYTQDSDIAFRLFQDADMKFHSEIGAEVVKGRRVVTGTTIVFKNDLDLMDLSLTLPIDDDEADRAPKVTDDY</sequence>
<accession>A0A8S5S9F2</accession>
<feature type="domain" description="SF4 helicase" evidence="1">
    <location>
        <begin position="143"/>
        <end position="411"/>
    </location>
</feature>
<keyword evidence="2" id="KW-0547">Nucleotide-binding</keyword>
<organism evidence="2">
    <name type="scientific">Myoviridae sp. ctByu2</name>
    <dbReference type="NCBI Taxonomy" id="2827668"/>
    <lineage>
        <taxon>Viruses</taxon>
        <taxon>Duplodnaviria</taxon>
        <taxon>Heunggongvirae</taxon>
        <taxon>Uroviricota</taxon>
        <taxon>Caudoviricetes</taxon>
    </lineage>
</organism>
<dbReference type="PANTHER" id="PTHR30153">
    <property type="entry name" value="REPLICATIVE DNA HELICASE DNAB"/>
    <property type="match status" value="1"/>
</dbReference>
<keyword evidence="2" id="KW-0378">Hydrolase</keyword>
<dbReference type="GO" id="GO:0005524">
    <property type="term" value="F:ATP binding"/>
    <property type="evidence" value="ECO:0007669"/>
    <property type="project" value="InterPro"/>
</dbReference>
<dbReference type="PANTHER" id="PTHR30153:SF2">
    <property type="entry name" value="REPLICATIVE DNA HELICASE"/>
    <property type="match status" value="1"/>
</dbReference>
<dbReference type="InterPro" id="IPR027417">
    <property type="entry name" value="P-loop_NTPase"/>
</dbReference>
<evidence type="ECO:0000313" key="2">
    <source>
        <dbReference type="EMBL" id="DAF47585.1"/>
    </source>
</evidence>
<dbReference type="GO" id="GO:0006260">
    <property type="term" value="P:DNA replication"/>
    <property type="evidence" value="ECO:0007669"/>
    <property type="project" value="InterPro"/>
</dbReference>
<dbReference type="SUPFAM" id="SSF52540">
    <property type="entry name" value="P-loop containing nucleoside triphosphate hydrolases"/>
    <property type="match status" value="1"/>
</dbReference>
<proteinExistence type="predicted"/>
<keyword evidence="2" id="KW-0067">ATP-binding</keyword>
<dbReference type="InterPro" id="IPR007694">
    <property type="entry name" value="DNA_helicase_DnaB-like_C"/>
</dbReference>
<keyword evidence="2" id="KW-0347">Helicase</keyword>
<protein>
    <submittedName>
        <fullName evidence="2">Helicase REPLICATION</fullName>
    </submittedName>
</protein>
<dbReference type="EMBL" id="BK032557">
    <property type="protein sequence ID" value="DAF47585.1"/>
    <property type="molecule type" value="Genomic_DNA"/>
</dbReference>